<dbReference type="PANTHER" id="PTHR47990">
    <property type="entry name" value="2-OXOGLUTARATE (2OG) AND FE(II)-DEPENDENT OXYGENASE SUPERFAMILY PROTEIN-RELATED"/>
    <property type="match status" value="1"/>
</dbReference>
<evidence type="ECO:0000256" key="2">
    <source>
        <dbReference type="ARBA" id="ARBA00022723"/>
    </source>
</evidence>
<keyword evidence="5 9" id="KW-0408">Iron</keyword>
<dbReference type="EC" id="1.14.11.13" evidence="8"/>
<proteinExistence type="inferred from homology"/>
<dbReference type="FunFam" id="2.60.120.330:FF:000014">
    <property type="entry name" value="Gibberellin 2-beta-dioxygenase 1"/>
    <property type="match status" value="1"/>
</dbReference>
<dbReference type="Pfam" id="PF14226">
    <property type="entry name" value="DIOX_N"/>
    <property type="match status" value="1"/>
</dbReference>
<evidence type="ECO:0000256" key="1">
    <source>
        <dbReference type="ARBA" id="ARBA00001961"/>
    </source>
</evidence>
<dbReference type="InterPro" id="IPR026992">
    <property type="entry name" value="DIOX_N"/>
</dbReference>
<dbReference type="EMBL" id="GDJX01024229">
    <property type="protein sequence ID" value="JAT43707.1"/>
    <property type="molecule type" value="Transcribed_RNA"/>
</dbReference>
<dbReference type="Gene3D" id="2.60.120.330">
    <property type="entry name" value="B-lactam Antibiotic, Isopenicillin N Synthase, Chain"/>
    <property type="match status" value="1"/>
</dbReference>
<evidence type="ECO:0000313" key="11">
    <source>
        <dbReference type="EMBL" id="JAT43707.1"/>
    </source>
</evidence>
<dbReference type="Pfam" id="PF03171">
    <property type="entry name" value="2OG-FeII_Oxy"/>
    <property type="match status" value="1"/>
</dbReference>
<protein>
    <recommendedName>
        <fullName evidence="8">gibberellin 2beta-dioxygenase</fullName>
        <ecNumber evidence="8">1.14.11.13</ecNumber>
    </recommendedName>
</protein>
<dbReference type="SUPFAM" id="SSF51197">
    <property type="entry name" value="Clavaminate synthase-like"/>
    <property type="match status" value="1"/>
</dbReference>
<evidence type="ECO:0000256" key="9">
    <source>
        <dbReference type="RuleBase" id="RU003682"/>
    </source>
</evidence>
<dbReference type="InterPro" id="IPR005123">
    <property type="entry name" value="Oxoglu/Fe-dep_dioxygenase_dom"/>
</dbReference>
<accession>A0A1D1XMU0</accession>
<dbReference type="InterPro" id="IPR044861">
    <property type="entry name" value="IPNS-like_FE2OG_OXY"/>
</dbReference>
<keyword evidence="4 9" id="KW-0560">Oxidoreductase</keyword>
<comment type="cofactor">
    <cofactor evidence="1">
        <name>L-ascorbate</name>
        <dbReference type="ChEBI" id="CHEBI:38290"/>
    </cofactor>
</comment>
<evidence type="ECO:0000259" key="10">
    <source>
        <dbReference type="PROSITE" id="PS51471"/>
    </source>
</evidence>
<dbReference type="InterPro" id="IPR050231">
    <property type="entry name" value="Iron_ascorbate_oxido_reductase"/>
</dbReference>
<dbReference type="PRINTS" id="PR00682">
    <property type="entry name" value="IPNSYNTHASE"/>
</dbReference>
<evidence type="ECO:0000256" key="8">
    <source>
        <dbReference type="ARBA" id="ARBA00066708"/>
    </source>
</evidence>
<dbReference type="GO" id="GO:0045543">
    <property type="term" value="F:gibberellin 2-beta-dioxygenase activity"/>
    <property type="evidence" value="ECO:0007669"/>
    <property type="project" value="UniProtKB-EC"/>
</dbReference>
<feature type="non-terminal residue" evidence="11">
    <location>
        <position position="1"/>
    </location>
</feature>
<dbReference type="GO" id="GO:0046872">
    <property type="term" value="F:metal ion binding"/>
    <property type="evidence" value="ECO:0007669"/>
    <property type="project" value="UniProtKB-KW"/>
</dbReference>
<comment type="catalytic activity">
    <reaction evidence="6">
        <text>gibberellin A1 + 2-oxoglutarate + O2 = gibberellin A8 + succinate + CO2</text>
        <dbReference type="Rhea" id="RHEA:15005"/>
        <dbReference type="ChEBI" id="CHEBI:15379"/>
        <dbReference type="ChEBI" id="CHEBI:16526"/>
        <dbReference type="ChEBI" id="CHEBI:16810"/>
        <dbReference type="ChEBI" id="CHEBI:30031"/>
        <dbReference type="ChEBI" id="CHEBI:58524"/>
        <dbReference type="ChEBI" id="CHEBI:58594"/>
        <dbReference type="EC" id="1.14.11.13"/>
    </reaction>
</comment>
<keyword evidence="3 11" id="KW-0223">Dioxygenase</keyword>
<evidence type="ECO:0000256" key="5">
    <source>
        <dbReference type="ARBA" id="ARBA00023004"/>
    </source>
</evidence>
<evidence type="ECO:0000256" key="4">
    <source>
        <dbReference type="ARBA" id="ARBA00023002"/>
    </source>
</evidence>
<evidence type="ECO:0000256" key="6">
    <source>
        <dbReference type="ARBA" id="ARBA00052204"/>
    </source>
</evidence>
<dbReference type="PROSITE" id="PS51471">
    <property type="entry name" value="FE2OG_OXY"/>
    <property type="match status" value="1"/>
</dbReference>
<dbReference type="AlphaFoldDB" id="A0A1D1XMU0"/>
<comment type="similarity">
    <text evidence="7">Belongs to the iron/ascorbate-dependent oxidoreductase family. GA2OX subfamily.</text>
</comment>
<name>A0A1D1XMU0_9ARAE</name>
<sequence>LAIKRNTVPFFPASPAFYLLEPLCLLACDTMVVLQSPATLEHISLISLHPRHATPFSGIPAVDLSAPDAAALLVGACRDVGFFKVTNHGIPPDVVSRLEAEAVSFFSQPEEDKELAAGLAASAFGYGSKTIGGNGDFGWLEYLLMQVKSRGSHEPVLALLRQNGANSLCSALEEYLSAVRRLACGVLELMAEGLGLRQRDAFSRLVADDESDCMFRLNHYPPCPPLQGMPGCGLTGFGEHTDPQLISFLRSNDSHGLQIALRDGTWVSVPPDHTSFFVNVGDSMQVLTNGRFRSVKHRVLANSVKSRVSMIYFGGPPPGERLAPLPGLMGEGEESLYREFTWSEYKNAAYATRLADDRLEQFERWRGGQ</sequence>
<dbReference type="InterPro" id="IPR027443">
    <property type="entry name" value="IPNS-like_sf"/>
</dbReference>
<evidence type="ECO:0000256" key="3">
    <source>
        <dbReference type="ARBA" id="ARBA00022964"/>
    </source>
</evidence>
<feature type="domain" description="Fe2OG dioxygenase" evidence="10">
    <location>
        <begin position="210"/>
        <end position="316"/>
    </location>
</feature>
<keyword evidence="2 9" id="KW-0479">Metal-binding</keyword>
<gene>
    <name evidence="11" type="primary">GA2OX1_4</name>
    <name evidence="11" type="ORF">g.83588</name>
</gene>
<reference evidence="11" key="1">
    <citation type="submission" date="2015-07" db="EMBL/GenBank/DDBJ databases">
        <title>Transcriptome Assembly of Anthurium amnicola.</title>
        <authorList>
            <person name="Suzuki J."/>
        </authorList>
    </citation>
    <scope>NUCLEOTIDE SEQUENCE</scope>
</reference>
<organism evidence="11">
    <name type="scientific">Anthurium amnicola</name>
    <dbReference type="NCBI Taxonomy" id="1678845"/>
    <lineage>
        <taxon>Eukaryota</taxon>
        <taxon>Viridiplantae</taxon>
        <taxon>Streptophyta</taxon>
        <taxon>Embryophyta</taxon>
        <taxon>Tracheophyta</taxon>
        <taxon>Spermatophyta</taxon>
        <taxon>Magnoliopsida</taxon>
        <taxon>Liliopsida</taxon>
        <taxon>Araceae</taxon>
        <taxon>Pothoideae</taxon>
        <taxon>Potheae</taxon>
        <taxon>Anthurium</taxon>
    </lineage>
</organism>
<evidence type="ECO:0000256" key="7">
    <source>
        <dbReference type="ARBA" id="ARBA00061282"/>
    </source>
</evidence>